<proteinExistence type="predicted"/>
<dbReference type="PROSITE" id="PS51828">
    <property type="entry name" value="PTX_2"/>
    <property type="match status" value="1"/>
</dbReference>
<dbReference type="SUPFAM" id="SSF49899">
    <property type="entry name" value="Concanavalin A-like lectins/glucanases"/>
    <property type="match status" value="1"/>
</dbReference>
<dbReference type="Proteomes" id="UP000694580">
    <property type="component" value="Chromosome 6"/>
</dbReference>
<dbReference type="InterPro" id="IPR001759">
    <property type="entry name" value="PTX_dom"/>
</dbReference>
<keyword evidence="4" id="KW-1015">Disulfide bond</keyword>
<dbReference type="AlphaFoldDB" id="A0AAY4B138"/>
<accession>A0AAY4B138</accession>
<reference evidence="8 9" key="1">
    <citation type="submission" date="2020-06" db="EMBL/GenBank/DDBJ databases">
        <authorList>
            <consortium name="Wellcome Sanger Institute Data Sharing"/>
        </authorList>
    </citation>
    <scope>NUCLEOTIDE SEQUENCE [LARGE SCALE GENOMIC DNA]</scope>
</reference>
<protein>
    <recommendedName>
        <fullName evidence="7">Pentraxin (PTX) domain-containing protein</fullName>
    </recommendedName>
</protein>
<evidence type="ECO:0000256" key="6">
    <source>
        <dbReference type="PROSITE-ProRule" id="PRU01172"/>
    </source>
</evidence>
<dbReference type="GO" id="GO:0046872">
    <property type="term" value="F:metal ion binding"/>
    <property type="evidence" value="ECO:0007669"/>
    <property type="project" value="UniProtKB-KW"/>
</dbReference>
<evidence type="ECO:0000256" key="1">
    <source>
        <dbReference type="ARBA" id="ARBA00001913"/>
    </source>
</evidence>
<feature type="domain" description="Pentraxin (PTX)" evidence="7">
    <location>
        <begin position="1"/>
        <end position="200"/>
    </location>
</feature>
<evidence type="ECO:0000256" key="5">
    <source>
        <dbReference type="ARBA" id="ARBA00023180"/>
    </source>
</evidence>
<sequence length="227" mass="25373">KQRTQIWISAWKLTRPVPALDELSVCVQLQRKITTPWTAFMYSHETQPAETIELGLTGKHNSLHVWHSGRQWTAEVSLPINEWCTICFTVSSFPQQVNLYINGSQVESLVSVGPSDYHSCCQLKPGGTLTLGASHYFSEGVMIPETGTNFQGSITLFRVWGEVLTQRQLNGCLGGNVVSWDAADWDYMGCPPVRNSHEHCGEVLFLDLKWYEMCLNSGSLSETSSSL</sequence>
<keyword evidence="5" id="KW-0325">Glycoprotein</keyword>
<organism evidence="8 9">
    <name type="scientific">Denticeps clupeoides</name>
    <name type="common">denticle herring</name>
    <dbReference type="NCBI Taxonomy" id="299321"/>
    <lineage>
        <taxon>Eukaryota</taxon>
        <taxon>Metazoa</taxon>
        <taxon>Chordata</taxon>
        <taxon>Craniata</taxon>
        <taxon>Vertebrata</taxon>
        <taxon>Euteleostomi</taxon>
        <taxon>Actinopterygii</taxon>
        <taxon>Neopterygii</taxon>
        <taxon>Teleostei</taxon>
        <taxon>Clupei</taxon>
        <taxon>Clupeiformes</taxon>
        <taxon>Denticipitoidei</taxon>
        <taxon>Denticipitidae</taxon>
        <taxon>Denticeps</taxon>
    </lineage>
</organism>
<dbReference type="Ensembl" id="ENSDCDT00010015172.1">
    <property type="protein sequence ID" value="ENSDCDP00010014395.1"/>
    <property type="gene ID" value="ENSDCDG00010006597.1"/>
</dbReference>
<evidence type="ECO:0000313" key="9">
    <source>
        <dbReference type="Proteomes" id="UP000694580"/>
    </source>
</evidence>
<reference evidence="8" key="3">
    <citation type="submission" date="2025-09" db="UniProtKB">
        <authorList>
            <consortium name="Ensembl"/>
        </authorList>
    </citation>
    <scope>IDENTIFICATION</scope>
</reference>
<dbReference type="PANTHER" id="PTHR19277:SF125">
    <property type="entry name" value="B6"/>
    <property type="match status" value="1"/>
</dbReference>
<keyword evidence="9" id="KW-1185">Reference proteome</keyword>
<evidence type="ECO:0000313" key="8">
    <source>
        <dbReference type="Ensembl" id="ENSDCDP00010014395.1"/>
    </source>
</evidence>
<comment type="caution">
    <text evidence="6">Lacks conserved residue(s) required for the propagation of feature annotation.</text>
</comment>
<evidence type="ECO:0000256" key="2">
    <source>
        <dbReference type="ARBA" id="ARBA00022723"/>
    </source>
</evidence>
<dbReference type="InterPro" id="IPR051360">
    <property type="entry name" value="Neuronal_Pentraxin_Related"/>
</dbReference>
<dbReference type="PANTHER" id="PTHR19277">
    <property type="entry name" value="PENTRAXIN"/>
    <property type="match status" value="1"/>
</dbReference>
<evidence type="ECO:0000259" key="7">
    <source>
        <dbReference type="PROSITE" id="PS51828"/>
    </source>
</evidence>
<evidence type="ECO:0000256" key="4">
    <source>
        <dbReference type="ARBA" id="ARBA00023157"/>
    </source>
</evidence>
<reference evidence="8" key="2">
    <citation type="submission" date="2025-08" db="UniProtKB">
        <authorList>
            <consortium name="Ensembl"/>
        </authorList>
    </citation>
    <scope>IDENTIFICATION</scope>
</reference>
<keyword evidence="2" id="KW-0479">Metal-binding</keyword>
<dbReference type="Gene3D" id="2.60.120.200">
    <property type="match status" value="1"/>
</dbReference>
<evidence type="ECO:0000256" key="3">
    <source>
        <dbReference type="ARBA" id="ARBA00022837"/>
    </source>
</evidence>
<name>A0AAY4B138_9TELE</name>
<dbReference type="Pfam" id="PF13385">
    <property type="entry name" value="Laminin_G_3"/>
    <property type="match status" value="1"/>
</dbReference>
<dbReference type="GeneTree" id="ENSGT01030000234935"/>
<comment type="cofactor">
    <cofactor evidence="1">
        <name>Ca(2+)</name>
        <dbReference type="ChEBI" id="CHEBI:29108"/>
    </cofactor>
</comment>
<keyword evidence="3" id="KW-0106">Calcium</keyword>
<dbReference type="InterPro" id="IPR013320">
    <property type="entry name" value="ConA-like_dom_sf"/>
</dbReference>